<feature type="compositionally biased region" description="Basic and acidic residues" evidence="1">
    <location>
        <begin position="1"/>
        <end position="16"/>
    </location>
</feature>
<sequence>MGELREKFRKHTEGRWESSGNGRQQKYIQTTVFVSNLPPRLHWQGLLFAFARKSKQMKNNVLKHGEASKILSRSVGDTSSDFQDSLMKPCLKRVLGHVEEEALKKLEKYLIGTMATSDVPLQSKAKKSVEYSLGSSLDPSSVPDHATAQINESRFNCIGKDEVAKAICLEKGSLINEFSSEINVGTSLGEKEAIRSILNVNSVEAFGPSTQLDRQVEGCEAPLQRSPADEEMTRKEVGLSLSTTKGNIEIERPILSDGILPNIINLDAYSGGSLSALSVQCMLGLLRGKFGYGIIWSTLFLAG</sequence>
<evidence type="ECO:0000256" key="1">
    <source>
        <dbReference type="SAM" id="MobiDB-lite"/>
    </source>
</evidence>
<protein>
    <submittedName>
        <fullName evidence="2">Uncharacterized protein</fullName>
    </submittedName>
</protein>
<dbReference type="Proteomes" id="UP001396334">
    <property type="component" value="Unassembled WGS sequence"/>
</dbReference>
<evidence type="ECO:0000313" key="3">
    <source>
        <dbReference type="Proteomes" id="UP001396334"/>
    </source>
</evidence>
<reference evidence="2 3" key="1">
    <citation type="journal article" date="2024" name="G3 (Bethesda)">
        <title>Genome assembly of Hibiscus sabdariffa L. provides insights into metabolisms of medicinal natural products.</title>
        <authorList>
            <person name="Kim T."/>
        </authorList>
    </citation>
    <scope>NUCLEOTIDE SEQUENCE [LARGE SCALE GENOMIC DNA]</scope>
    <source>
        <strain evidence="2">TK-2024</strain>
        <tissue evidence="2">Old leaves</tissue>
    </source>
</reference>
<feature type="region of interest" description="Disordered" evidence="1">
    <location>
        <begin position="1"/>
        <end position="22"/>
    </location>
</feature>
<name>A0ABR2RT82_9ROSI</name>
<gene>
    <name evidence="2" type="ORF">V6N11_007051</name>
</gene>
<dbReference type="EMBL" id="JBBPBN010000021">
    <property type="protein sequence ID" value="KAK9015964.1"/>
    <property type="molecule type" value="Genomic_DNA"/>
</dbReference>
<evidence type="ECO:0000313" key="2">
    <source>
        <dbReference type="EMBL" id="KAK9015964.1"/>
    </source>
</evidence>
<comment type="caution">
    <text evidence="2">The sequence shown here is derived from an EMBL/GenBank/DDBJ whole genome shotgun (WGS) entry which is preliminary data.</text>
</comment>
<organism evidence="2 3">
    <name type="scientific">Hibiscus sabdariffa</name>
    <name type="common">roselle</name>
    <dbReference type="NCBI Taxonomy" id="183260"/>
    <lineage>
        <taxon>Eukaryota</taxon>
        <taxon>Viridiplantae</taxon>
        <taxon>Streptophyta</taxon>
        <taxon>Embryophyta</taxon>
        <taxon>Tracheophyta</taxon>
        <taxon>Spermatophyta</taxon>
        <taxon>Magnoliopsida</taxon>
        <taxon>eudicotyledons</taxon>
        <taxon>Gunneridae</taxon>
        <taxon>Pentapetalae</taxon>
        <taxon>rosids</taxon>
        <taxon>malvids</taxon>
        <taxon>Malvales</taxon>
        <taxon>Malvaceae</taxon>
        <taxon>Malvoideae</taxon>
        <taxon>Hibiscus</taxon>
    </lineage>
</organism>
<keyword evidence="3" id="KW-1185">Reference proteome</keyword>
<proteinExistence type="predicted"/>
<accession>A0ABR2RT82</accession>